<dbReference type="Pfam" id="PF02518">
    <property type="entry name" value="HATPase_c"/>
    <property type="match status" value="1"/>
</dbReference>
<keyword evidence="13" id="KW-0902">Two-component regulatory system</keyword>
<keyword evidence="11" id="KW-0418">Kinase</keyword>
<keyword evidence="9 17" id="KW-0597">Phosphoprotein</keyword>
<reference evidence="22 23" key="1">
    <citation type="submission" date="2021-06" db="EMBL/GenBank/DDBJ databases">
        <title>Actinomycetes sequencing.</title>
        <authorList>
            <person name="Shan Q."/>
        </authorList>
    </citation>
    <scope>NUCLEOTIDE SEQUENCE [LARGE SCALE GENOMIC DNA]</scope>
    <source>
        <strain evidence="22 23">NEAU-G5</strain>
    </source>
</reference>
<keyword evidence="7" id="KW-0004">4Fe-4S</keyword>
<proteinExistence type="predicted"/>
<feature type="coiled-coil region" evidence="18">
    <location>
        <begin position="200"/>
        <end position="227"/>
    </location>
</feature>
<dbReference type="InterPro" id="IPR036890">
    <property type="entry name" value="HATPase_C_sf"/>
</dbReference>
<dbReference type="Gene3D" id="3.40.50.2300">
    <property type="match status" value="1"/>
</dbReference>
<evidence type="ECO:0000256" key="12">
    <source>
        <dbReference type="ARBA" id="ARBA00023004"/>
    </source>
</evidence>
<dbReference type="InterPro" id="IPR036097">
    <property type="entry name" value="HisK_dim/P_sf"/>
</dbReference>
<dbReference type="SMART" id="SM00448">
    <property type="entry name" value="REC"/>
    <property type="match status" value="1"/>
</dbReference>
<dbReference type="NCBIfam" id="TIGR00229">
    <property type="entry name" value="sensory_box"/>
    <property type="match status" value="1"/>
</dbReference>
<comment type="catalytic activity">
    <reaction evidence="1">
        <text>ATP + protein L-histidine = ADP + protein N-phospho-L-histidine.</text>
        <dbReference type="EC" id="2.7.13.3"/>
    </reaction>
</comment>
<dbReference type="Gene3D" id="1.10.287.130">
    <property type="match status" value="1"/>
</dbReference>
<comment type="subcellular location">
    <subcellularLocation>
        <location evidence="3">Cell membrane</location>
    </subcellularLocation>
    <subcellularLocation>
        <location evidence="4">Cytoplasm</location>
    </subcellularLocation>
</comment>
<feature type="domain" description="Histidine kinase" evidence="19">
    <location>
        <begin position="234"/>
        <end position="449"/>
    </location>
</feature>
<dbReference type="Proteomes" id="UP000733379">
    <property type="component" value="Unassembled WGS sequence"/>
</dbReference>
<comment type="caution">
    <text evidence="22">The sequence shown here is derived from an EMBL/GenBank/DDBJ whole genome shotgun (WGS) entry which is preliminary data.</text>
</comment>
<dbReference type="Gene3D" id="3.30.450.20">
    <property type="entry name" value="PAS domain"/>
    <property type="match status" value="1"/>
</dbReference>
<evidence type="ECO:0000256" key="13">
    <source>
        <dbReference type="ARBA" id="ARBA00023012"/>
    </source>
</evidence>
<keyword evidence="18" id="KW-0175">Coiled coil</keyword>
<evidence type="ECO:0000256" key="16">
    <source>
        <dbReference type="ARBA" id="ARBA00030800"/>
    </source>
</evidence>
<comment type="function">
    <text evidence="15">Member of the two-component regulatory system NreB/NreC involved in the control of dissimilatory nitrate/nitrite reduction in response to oxygen. NreB functions as a direct oxygen sensor histidine kinase which is autophosphorylated, in the absence of oxygen, probably at the conserved histidine residue, and transfers its phosphate group probably to a conserved aspartate residue of NreC. NreB/NreC activates the expression of the nitrate (narGHJI) and nitrite (nir) reductase operons, as well as the putative nitrate transporter gene narT.</text>
</comment>
<evidence type="ECO:0000256" key="14">
    <source>
        <dbReference type="ARBA" id="ARBA00023014"/>
    </source>
</evidence>
<organism evidence="22 23">
    <name type="scientific">Nocardia albiluteola</name>
    <dbReference type="NCBI Taxonomy" id="2842303"/>
    <lineage>
        <taxon>Bacteria</taxon>
        <taxon>Bacillati</taxon>
        <taxon>Actinomycetota</taxon>
        <taxon>Actinomycetes</taxon>
        <taxon>Mycobacteriales</taxon>
        <taxon>Nocardiaceae</taxon>
        <taxon>Nocardia</taxon>
    </lineage>
</organism>
<dbReference type="Pfam" id="PF00512">
    <property type="entry name" value="HisKA"/>
    <property type="match status" value="1"/>
</dbReference>
<feature type="domain" description="PAS" evidence="21">
    <location>
        <begin position="37"/>
        <end position="114"/>
    </location>
</feature>
<dbReference type="Gene3D" id="3.30.565.10">
    <property type="entry name" value="Histidine kinase-like ATPase, C-terminal domain"/>
    <property type="match status" value="1"/>
</dbReference>
<evidence type="ECO:0000256" key="11">
    <source>
        <dbReference type="ARBA" id="ARBA00022777"/>
    </source>
</evidence>
<dbReference type="PANTHER" id="PTHR43547">
    <property type="entry name" value="TWO-COMPONENT HISTIDINE KINASE"/>
    <property type="match status" value="1"/>
</dbReference>
<dbReference type="Gene3D" id="1.20.5.1930">
    <property type="match status" value="1"/>
</dbReference>
<dbReference type="InterPro" id="IPR004358">
    <property type="entry name" value="Sig_transdc_His_kin-like_C"/>
</dbReference>
<evidence type="ECO:0000256" key="6">
    <source>
        <dbReference type="ARBA" id="ARBA00017322"/>
    </source>
</evidence>
<keyword evidence="12" id="KW-0408">Iron</keyword>
<feature type="modified residue" description="4-aspartylphosphate" evidence="17">
    <location>
        <position position="544"/>
    </location>
</feature>
<dbReference type="SMART" id="SM00387">
    <property type="entry name" value="HATPase_c"/>
    <property type="match status" value="1"/>
</dbReference>
<evidence type="ECO:0000256" key="4">
    <source>
        <dbReference type="ARBA" id="ARBA00004496"/>
    </source>
</evidence>
<dbReference type="EC" id="2.7.13.3" evidence="5"/>
<evidence type="ECO:0000313" key="23">
    <source>
        <dbReference type="Proteomes" id="UP000733379"/>
    </source>
</evidence>
<dbReference type="SUPFAM" id="SSF47384">
    <property type="entry name" value="Homodimeric domain of signal transducing histidine kinase"/>
    <property type="match status" value="1"/>
</dbReference>
<keyword evidence="14" id="KW-0411">Iron-sulfur</keyword>
<dbReference type="PROSITE" id="PS50109">
    <property type="entry name" value="HIS_KIN"/>
    <property type="match status" value="1"/>
</dbReference>
<dbReference type="InterPro" id="IPR005467">
    <property type="entry name" value="His_kinase_dom"/>
</dbReference>
<evidence type="ECO:0000259" key="20">
    <source>
        <dbReference type="PROSITE" id="PS50110"/>
    </source>
</evidence>
<dbReference type="InterPro" id="IPR001789">
    <property type="entry name" value="Sig_transdc_resp-reg_receiver"/>
</dbReference>
<dbReference type="SUPFAM" id="SSF55874">
    <property type="entry name" value="ATPase domain of HSP90 chaperone/DNA topoisomerase II/histidine kinase"/>
    <property type="match status" value="1"/>
</dbReference>
<evidence type="ECO:0000256" key="5">
    <source>
        <dbReference type="ARBA" id="ARBA00012438"/>
    </source>
</evidence>
<dbReference type="Pfam" id="PF08448">
    <property type="entry name" value="PAS_4"/>
    <property type="match status" value="1"/>
</dbReference>
<dbReference type="CDD" id="cd17574">
    <property type="entry name" value="REC_OmpR"/>
    <property type="match status" value="1"/>
</dbReference>
<evidence type="ECO:0000256" key="17">
    <source>
        <dbReference type="PROSITE-ProRule" id="PRU00169"/>
    </source>
</evidence>
<dbReference type="InterPro" id="IPR035965">
    <property type="entry name" value="PAS-like_dom_sf"/>
</dbReference>
<sequence length="826" mass="90654">MSGPPGNCPGLESLICADSILRFTQARLVHRRRRVLAQVDFRRVFEASPDLYLVLDPDLRVVAVTDAYAQATMIDRDKILGRDVFEIFPDNPEDTAAEGVRNVRASLERVLRGGVTDAMPVQRYDIRKADGSFEQRFWSPSNSPVHDSHGQLLYIVHRVEDVTEFMRLQAAEAAQQRETAYLHATTERMEQEVFTRAHQVAESSRRLKETNAELAELYARTKELDELKSQFFANVSHELRTPLTLILTPAQQLLSAVPAHDPARSGLEMIIRNAQILLRQVNNLLDASRLEAGAVRPDYTRVDIAEQARLSTAFFESLAVDRSTEFIVDTRPVIAELDPEHLQRILVNLLSNAFKCTGTDGIVRCTVRPERGHVVIEVADSGPGIPAAHRDAVFDRFRQLDGDAARSTPGTGLGLSIVRDLVRLHRGDIRITDAPEGGALVTVDLPTSAPAGTPVRARADLEFAEQQTAASEALAEFTATAPAPDLESTAETAKPVVAVIEDNPDLNALLQRTLSARYRVLAAYDGRNGLELARSHRPDLLICDIMMPNMGGDELLSHVRADPILTNTPVLVLSARADDQSRLALLRVGANDYLPKPFDITELQARVDNLVNLRLAESRLRTLRIAGERERIALELHRTVVHRLFALSLQLIGTRPLIRGAAVADRLDAAVTELDAIIDQIRLTINELDTTATSGVDLRTRLSGLIGDTAEALGIHSATTFRGRFDTLDDALGDALHGAANHLVATISRCRPDKITLNADLGDRELTLAITETATASTVIPLPSASDTDLLPPVLTARDATLEVTAAPPGDTTWTWKVPIQGWHQT</sequence>
<dbReference type="PROSITE" id="PS50110">
    <property type="entry name" value="RESPONSE_REGULATORY"/>
    <property type="match status" value="1"/>
</dbReference>
<evidence type="ECO:0000256" key="8">
    <source>
        <dbReference type="ARBA" id="ARBA00022490"/>
    </source>
</evidence>
<accession>A0ABS6B2A1</accession>
<dbReference type="CDD" id="cd00082">
    <property type="entry name" value="HisKA"/>
    <property type="match status" value="1"/>
</dbReference>
<evidence type="ECO:0000256" key="2">
    <source>
        <dbReference type="ARBA" id="ARBA00001966"/>
    </source>
</evidence>
<evidence type="ECO:0000256" key="3">
    <source>
        <dbReference type="ARBA" id="ARBA00004236"/>
    </source>
</evidence>
<evidence type="ECO:0000256" key="10">
    <source>
        <dbReference type="ARBA" id="ARBA00022723"/>
    </source>
</evidence>
<feature type="domain" description="Response regulatory" evidence="20">
    <location>
        <begin position="496"/>
        <end position="611"/>
    </location>
</feature>
<dbReference type="CDD" id="cd00130">
    <property type="entry name" value="PAS"/>
    <property type="match status" value="1"/>
</dbReference>
<dbReference type="PRINTS" id="PR00344">
    <property type="entry name" value="BCTRLSENSOR"/>
</dbReference>
<gene>
    <name evidence="22" type="ORF">KO481_18850</name>
</gene>
<name>A0ABS6B2A1_9NOCA</name>
<keyword evidence="23" id="KW-1185">Reference proteome</keyword>
<evidence type="ECO:0000256" key="9">
    <source>
        <dbReference type="ARBA" id="ARBA00022553"/>
    </source>
</evidence>
<protein>
    <recommendedName>
        <fullName evidence="6">Oxygen sensor histidine kinase NreB</fullName>
        <ecNumber evidence="5">2.7.13.3</ecNumber>
    </recommendedName>
    <alternativeName>
        <fullName evidence="16">Nitrogen regulation protein B</fullName>
    </alternativeName>
</protein>
<dbReference type="SMART" id="SM00388">
    <property type="entry name" value="HisKA"/>
    <property type="match status" value="1"/>
</dbReference>
<dbReference type="SMART" id="SM00091">
    <property type="entry name" value="PAS"/>
    <property type="match status" value="1"/>
</dbReference>
<dbReference type="InterPro" id="IPR003661">
    <property type="entry name" value="HisK_dim/P_dom"/>
</dbReference>
<dbReference type="EMBL" id="JAHKNI010000006">
    <property type="protein sequence ID" value="MBU3063581.1"/>
    <property type="molecule type" value="Genomic_DNA"/>
</dbReference>
<keyword evidence="8" id="KW-0963">Cytoplasm</keyword>
<evidence type="ECO:0000256" key="15">
    <source>
        <dbReference type="ARBA" id="ARBA00024827"/>
    </source>
</evidence>
<dbReference type="InterPro" id="IPR003594">
    <property type="entry name" value="HATPase_dom"/>
</dbReference>
<evidence type="ECO:0000256" key="18">
    <source>
        <dbReference type="SAM" id="Coils"/>
    </source>
</evidence>
<evidence type="ECO:0000256" key="7">
    <source>
        <dbReference type="ARBA" id="ARBA00022485"/>
    </source>
</evidence>
<evidence type="ECO:0000259" key="19">
    <source>
        <dbReference type="PROSITE" id="PS50109"/>
    </source>
</evidence>
<dbReference type="Pfam" id="PF00072">
    <property type="entry name" value="Response_reg"/>
    <property type="match status" value="1"/>
</dbReference>
<dbReference type="InterPro" id="IPR011712">
    <property type="entry name" value="Sig_transdc_His_kin_sub3_dim/P"/>
</dbReference>
<dbReference type="SUPFAM" id="SSF52172">
    <property type="entry name" value="CheY-like"/>
    <property type="match status" value="1"/>
</dbReference>
<keyword evidence="10" id="KW-0479">Metal-binding</keyword>
<dbReference type="Pfam" id="PF07730">
    <property type="entry name" value="HisKA_3"/>
    <property type="match status" value="1"/>
</dbReference>
<dbReference type="SUPFAM" id="SSF55785">
    <property type="entry name" value="PYP-like sensor domain (PAS domain)"/>
    <property type="match status" value="1"/>
</dbReference>
<dbReference type="InterPro" id="IPR013656">
    <property type="entry name" value="PAS_4"/>
</dbReference>
<keyword evidence="11" id="KW-0808">Transferase</keyword>
<dbReference type="RefSeq" id="WP_215918506.1">
    <property type="nucleotide sequence ID" value="NZ_JAHKNI010000006.1"/>
</dbReference>
<evidence type="ECO:0000313" key="22">
    <source>
        <dbReference type="EMBL" id="MBU3063581.1"/>
    </source>
</evidence>
<dbReference type="PROSITE" id="PS50112">
    <property type="entry name" value="PAS"/>
    <property type="match status" value="1"/>
</dbReference>
<dbReference type="PANTHER" id="PTHR43547:SF2">
    <property type="entry name" value="HYBRID SIGNAL TRANSDUCTION HISTIDINE KINASE C"/>
    <property type="match status" value="1"/>
</dbReference>
<evidence type="ECO:0000259" key="21">
    <source>
        <dbReference type="PROSITE" id="PS50112"/>
    </source>
</evidence>
<dbReference type="InterPro" id="IPR000014">
    <property type="entry name" value="PAS"/>
</dbReference>
<evidence type="ECO:0000256" key="1">
    <source>
        <dbReference type="ARBA" id="ARBA00000085"/>
    </source>
</evidence>
<dbReference type="InterPro" id="IPR011006">
    <property type="entry name" value="CheY-like_superfamily"/>
</dbReference>
<comment type="cofactor">
    <cofactor evidence="2">
        <name>[4Fe-4S] cluster</name>
        <dbReference type="ChEBI" id="CHEBI:49883"/>
    </cofactor>
</comment>